<dbReference type="InterPro" id="IPR036444">
    <property type="entry name" value="PLipase_A2_dom_sf"/>
</dbReference>
<comment type="caution">
    <text evidence="2">The sequence shown here is derived from an EMBL/GenBank/DDBJ whole genome shotgun (WGS) entry which is preliminary data.</text>
</comment>
<evidence type="ECO:0000313" key="3">
    <source>
        <dbReference type="Proteomes" id="UP001206548"/>
    </source>
</evidence>
<dbReference type="Gene3D" id="1.20.90.10">
    <property type="entry name" value="Phospholipase A2 domain"/>
    <property type="match status" value="1"/>
</dbReference>
<reference evidence="2 3" key="1">
    <citation type="journal article" date="2023" name="Int. J. Syst. Evol. Microbiol.">
        <title>Streptococcus sciuri sp. nov., Staphylococcus marylandisciuri sp. nov. and Staphylococcus americanisciuri sp. nov., isolated from faeces of eastern grey squirrel (Sciurus carolinensis).</title>
        <authorList>
            <person name="Volokhov D.V."/>
            <person name="Zagorodnyaya T.A."/>
            <person name="Furtak V.A."/>
            <person name="Nattanmai G."/>
            <person name="Randall L."/>
            <person name="Jose S."/>
            <person name="Gao Y."/>
            <person name="Eisenberg T."/>
            <person name="Delmonte P."/>
            <person name="Blom J."/>
            <person name="Mitchell K.K."/>
        </authorList>
    </citation>
    <scope>NUCLEOTIDE SEQUENCE [LARGE SCALE GENOMIC DNA]</scope>
    <source>
        <strain evidence="2 3">SQ9-PEA</strain>
    </source>
</reference>
<keyword evidence="1" id="KW-0732">Signal</keyword>
<proteinExistence type="predicted"/>
<evidence type="ECO:0000313" key="2">
    <source>
        <dbReference type="EMBL" id="MCS4487506.1"/>
    </source>
</evidence>
<evidence type="ECO:0000256" key="1">
    <source>
        <dbReference type="SAM" id="SignalP"/>
    </source>
</evidence>
<name>A0ABT2F4W0_9STRE</name>
<dbReference type="Proteomes" id="UP001206548">
    <property type="component" value="Unassembled WGS sequence"/>
</dbReference>
<protein>
    <recommendedName>
        <fullName evidence="4">Phospholipase</fullName>
    </recommendedName>
</protein>
<organism evidence="2 3">
    <name type="scientific">Streptococcus sciuri</name>
    <dbReference type="NCBI Taxonomy" id="2973939"/>
    <lineage>
        <taxon>Bacteria</taxon>
        <taxon>Bacillati</taxon>
        <taxon>Bacillota</taxon>
        <taxon>Bacilli</taxon>
        <taxon>Lactobacillales</taxon>
        <taxon>Streptococcaceae</taxon>
        <taxon>Streptococcus</taxon>
    </lineage>
</organism>
<evidence type="ECO:0008006" key="4">
    <source>
        <dbReference type="Google" id="ProtNLM"/>
    </source>
</evidence>
<dbReference type="SUPFAM" id="SSF48619">
    <property type="entry name" value="Phospholipase A2, PLA2"/>
    <property type="match status" value="1"/>
</dbReference>
<gene>
    <name evidence="2" type="ORF">NXS10_00725</name>
</gene>
<dbReference type="RefSeq" id="WP_259136603.1">
    <property type="nucleotide sequence ID" value="NZ_JANUXX010000001.1"/>
</dbReference>
<accession>A0ABT2F4W0</accession>
<feature type="chain" id="PRO_5046231833" description="Phospholipase" evidence="1">
    <location>
        <begin position="28"/>
        <end position="185"/>
    </location>
</feature>
<feature type="signal peptide" evidence="1">
    <location>
        <begin position="1"/>
        <end position="27"/>
    </location>
</feature>
<keyword evidence="3" id="KW-1185">Reference proteome</keyword>
<dbReference type="EMBL" id="JANUXX010000001">
    <property type="protein sequence ID" value="MCS4487506.1"/>
    <property type="molecule type" value="Genomic_DNA"/>
</dbReference>
<sequence length="185" mass="21043">MKKFLLKLVICLVTLFSVSSITLVSQAEENIVYDEAEVVGNKVIKYINLYNNRVYFDYDKAKLAGESEEVLEQGLLLELVSNEFSQRTVESPEVRSFAFAVWGNYCGPGYDGDKFTKPAQDILDAGCQAHDKCFKWGWSWTQNCECNKQLVDYIDAHKSEMTGNMAKTAWAIRTYFNTIGSWGCH</sequence>